<evidence type="ECO:0000313" key="2">
    <source>
        <dbReference type="EMBL" id="TDA37330.1"/>
    </source>
</evidence>
<dbReference type="Pfam" id="PF14582">
    <property type="entry name" value="Metallophos_3"/>
    <property type="match status" value="1"/>
</dbReference>
<feature type="domain" description="Metallophosphoesterase TT1561-like" evidence="1">
    <location>
        <begin position="140"/>
        <end position="220"/>
    </location>
</feature>
<sequence>MSKTITILALSDIHGKEYSLRSILESSLNSYRIDAISISGDITHFGSSEDLKKILGIVSEAGRPFFYVLGNCDPPEYKTGINSLGVCLEANCHKIGEVAFVGSGGSTPTPFETPFEVEEDTLVRNISGAYSKCGGSATFLVTHNPPLGAVVDLTRGGAHVGSKALRDLILKLSPRALQCGHIHEARGKETIGKTLVFNPGPAMRGNYAIVTLSGENVDVQLWTV</sequence>
<dbReference type="InterPro" id="IPR029461">
    <property type="entry name" value="TT1561-like"/>
</dbReference>
<evidence type="ECO:0000313" key="3">
    <source>
        <dbReference type="Proteomes" id="UP000315399"/>
    </source>
</evidence>
<reference evidence="2 3" key="1">
    <citation type="journal article" date="2019" name="Nat. Microbiol.">
        <title>Expanding anaerobic alkane metabolism in the domain of Archaea.</title>
        <authorList>
            <person name="Wang Y."/>
            <person name="Wegener G."/>
            <person name="Hou J."/>
            <person name="Wang F."/>
            <person name="Xiao X."/>
        </authorList>
    </citation>
    <scope>NUCLEOTIDE SEQUENCE [LARGE SCALE GENOMIC DNA]</scope>
    <source>
        <strain evidence="2">WYZ-LMO10</strain>
    </source>
</reference>
<accession>A0A523BA39</accession>
<dbReference type="InterPro" id="IPR029052">
    <property type="entry name" value="Metallo-depent_PP-like"/>
</dbReference>
<dbReference type="PANTHER" id="PTHR37523:SF1">
    <property type="entry name" value="CALCINEURIN-LIKE PHOSPHOESTERASE DOMAIN-CONTAINING PROTEIN"/>
    <property type="match status" value="1"/>
</dbReference>
<comment type="caution">
    <text evidence="2">The sequence shown here is derived from an EMBL/GenBank/DDBJ whole genome shotgun (WGS) entry which is preliminary data.</text>
</comment>
<dbReference type="PANTHER" id="PTHR37523">
    <property type="entry name" value="METALLOPHOSPHOESTERASE"/>
    <property type="match status" value="1"/>
</dbReference>
<gene>
    <name evidence="2" type="ORF">DSO08_05890</name>
</gene>
<proteinExistence type="predicted"/>
<dbReference type="AlphaFoldDB" id="A0A523BA39"/>
<evidence type="ECO:0000259" key="1">
    <source>
        <dbReference type="Pfam" id="PF14582"/>
    </source>
</evidence>
<dbReference type="SUPFAM" id="SSF56300">
    <property type="entry name" value="Metallo-dependent phosphatases"/>
    <property type="match status" value="1"/>
</dbReference>
<dbReference type="Gene3D" id="3.60.21.10">
    <property type="match status" value="1"/>
</dbReference>
<protein>
    <submittedName>
        <fullName evidence="2">Metallophosphoesterase</fullName>
    </submittedName>
</protein>
<dbReference type="EMBL" id="QNVH01000077">
    <property type="protein sequence ID" value="TDA37330.1"/>
    <property type="molecule type" value="Genomic_DNA"/>
</dbReference>
<organism evidence="2 3">
    <name type="scientific">Thermoproteota archaeon</name>
    <dbReference type="NCBI Taxonomy" id="2056631"/>
    <lineage>
        <taxon>Archaea</taxon>
        <taxon>Thermoproteota</taxon>
    </lineage>
</organism>
<name>A0A523BA39_9CREN</name>
<dbReference type="Proteomes" id="UP000315399">
    <property type="component" value="Unassembled WGS sequence"/>
</dbReference>